<evidence type="ECO:0000313" key="11">
    <source>
        <dbReference type="Proteomes" id="UP000307169"/>
    </source>
</evidence>
<evidence type="ECO:0000313" key="14">
    <source>
        <dbReference type="Proteomes" id="UP000310708"/>
    </source>
</evidence>
<protein>
    <submittedName>
        <fullName evidence="8">Uncharacterized protein</fullName>
    </submittedName>
</protein>
<reference evidence="9 10" key="1">
    <citation type="submission" date="2019-03" db="EMBL/GenBank/DDBJ databases">
        <title>Sequencing 25 genomes of Wallemia mellicola.</title>
        <authorList>
            <person name="Gostincar C."/>
        </authorList>
    </citation>
    <scope>NUCLEOTIDE SEQUENCE [LARGE SCALE GENOMIC DNA]</scope>
    <source>
        <strain evidence="4 11">EXF-1262</strain>
        <strain evidence="7 12">EXF-1274</strain>
        <strain evidence="6 9">EXF-1277</strain>
        <strain evidence="3 13">EXF-6152</strain>
        <strain evidence="8 14">EXF-757</strain>
        <strain evidence="5 10">EXF-8738</strain>
    </source>
</reference>
<dbReference type="AlphaFoldDB" id="A0A4T0PJ43"/>
<dbReference type="EMBL" id="SPRH01000042">
    <property type="protein sequence ID" value="TIB97961.1"/>
    <property type="molecule type" value="Genomic_DNA"/>
</dbReference>
<organism evidence="8 14">
    <name type="scientific">Wallemia mellicola</name>
    <dbReference type="NCBI Taxonomy" id="1708541"/>
    <lineage>
        <taxon>Eukaryota</taxon>
        <taxon>Fungi</taxon>
        <taxon>Dikarya</taxon>
        <taxon>Basidiomycota</taxon>
        <taxon>Wallemiomycotina</taxon>
        <taxon>Wallemiomycetes</taxon>
        <taxon>Wallemiales</taxon>
        <taxon>Wallemiaceae</taxon>
        <taxon>Wallemia</taxon>
    </lineage>
</organism>
<name>A0A4T0PJ43_9BASI</name>
<evidence type="ECO:0000256" key="1">
    <source>
        <dbReference type="SAM" id="Coils"/>
    </source>
</evidence>
<dbReference type="EMBL" id="SPRV01000035">
    <property type="protein sequence ID" value="TIC60827.1"/>
    <property type="molecule type" value="Genomic_DNA"/>
</dbReference>
<dbReference type="Proteomes" id="UP000310685">
    <property type="component" value="Unassembled WGS sequence"/>
</dbReference>
<evidence type="ECO:0000313" key="12">
    <source>
        <dbReference type="Proteomes" id="UP000309601"/>
    </source>
</evidence>
<evidence type="ECO:0000313" key="10">
    <source>
        <dbReference type="Proteomes" id="UP000305647"/>
    </source>
</evidence>
<dbReference type="Proteomes" id="UP000309601">
    <property type="component" value="Unassembled WGS sequence"/>
</dbReference>
<evidence type="ECO:0000313" key="9">
    <source>
        <dbReference type="Proteomes" id="UP000305362"/>
    </source>
</evidence>
<dbReference type="PANTHER" id="PTHR37849">
    <property type="entry name" value="YALI0E11605P"/>
    <property type="match status" value="1"/>
</dbReference>
<evidence type="ECO:0000313" key="6">
    <source>
        <dbReference type="EMBL" id="TIC60827.1"/>
    </source>
</evidence>
<dbReference type="EMBL" id="SPRC01000038">
    <property type="protein sequence ID" value="TIB77096.1"/>
    <property type="molecule type" value="Genomic_DNA"/>
</dbReference>
<keyword evidence="1" id="KW-0175">Coiled coil</keyword>
<dbReference type="PANTHER" id="PTHR37849:SF1">
    <property type="entry name" value="YALI0E11605P"/>
    <property type="match status" value="1"/>
</dbReference>
<dbReference type="OrthoDB" id="5331396at2759"/>
<evidence type="ECO:0000313" key="4">
    <source>
        <dbReference type="EMBL" id="TIB97961.1"/>
    </source>
</evidence>
<dbReference type="EMBL" id="SPRX01000041">
    <property type="protein sequence ID" value="TIC63846.1"/>
    <property type="molecule type" value="Genomic_DNA"/>
</dbReference>
<feature type="coiled-coil region" evidence="1">
    <location>
        <begin position="90"/>
        <end position="124"/>
    </location>
</feature>
<dbReference type="EMBL" id="SPRO01000038">
    <property type="protein sequence ID" value="TIC28507.1"/>
    <property type="molecule type" value="Genomic_DNA"/>
</dbReference>
<gene>
    <name evidence="8" type="ORF">E3Q01_03101</name>
    <name evidence="7" type="ORF">E3Q02_03030</name>
    <name evidence="6" type="ORF">E3Q03_02979</name>
    <name evidence="5" type="ORF">E3Q10_03114</name>
    <name evidence="4" type="ORF">E3Q17_03177</name>
    <name evidence="3" type="ORF">E3Q22_03249</name>
</gene>
<feature type="transmembrane region" description="Helical" evidence="2">
    <location>
        <begin position="20"/>
        <end position="39"/>
    </location>
</feature>
<evidence type="ECO:0000313" key="5">
    <source>
        <dbReference type="EMBL" id="TIC28507.1"/>
    </source>
</evidence>
<keyword evidence="2" id="KW-0472">Membrane</keyword>
<dbReference type="EMBL" id="SPRW01000036">
    <property type="protein sequence ID" value="TIC63418.1"/>
    <property type="molecule type" value="Genomic_DNA"/>
</dbReference>
<comment type="caution">
    <text evidence="8">The sequence shown here is derived from an EMBL/GenBank/DDBJ whole genome shotgun (WGS) entry which is preliminary data.</text>
</comment>
<evidence type="ECO:0000313" key="3">
    <source>
        <dbReference type="EMBL" id="TIB77096.1"/>
    </source>
</evidence>
<dbReference type="Proteomes" id="UP000310708">
    <property type="component" value="Unassembled WGS sequence"/>
</dbReference>
<evidence type="ECO:0000313" key="8">
    <source>
        <dbReference type="EMBL" id="TIC63846.1"/>
    </source>
</evidence>
<dbReference type="Proteomes" id="UP000305647">
    <property type="component" value="Unassembled WGS sequence"/>
</dbReference>
<evidence type="ECO:0000313" key="7">
    <source>
        <dbReference type="EMBL" id="TIC63418.1"/>
    </source>
</evidence>
<sequence>MSTSTQVRPSRPIGGFRGGLLGFSAGFVAASLGSYFYLIDDYRVQRPQKSNESIATTVASVSKESVELGKKFSRIDALEDDFDSLKSSIKDEIDLKSQRTQSEVQQLQSEVSDLRTYIVSLEQDISRYFASNRDQYIRI</sequence>
<proteinExistence type="predicted"/>
<keyword evidence="2" id="KW-0812">Transmembrane</keyword>
<dbReference type="Proteomes" id="UP000305362">
    <property type="component" value="Unassembled WGS sequence"/>
</dbReference>
<dbReference type="Proteomes" id="UP000307169">
    <property type="component" value="Unassembled WGS sequence"/>
</dbReference>
<evidence type="ECO:0000256" key="2">
    <source>
        <dbReference type="SAM" id="Phobius"/>
    </source>
</evidence>
<evidence type="ECO:0000313" key="13">
    <source>
        <dbReference type="Proteomes" id="UP000310685"/>
    </source>
</evidence>
<accession>A0A4T0PJ43</accession>
<keyword evidence="2" id="KW-1133">Transmembrane helix</keyword>